<dbReference type="GO" id="GO:0045150">
    <property type="term" value="P:acetoin catabolic process"/>
    <property type="evidence" value="ECO:0007669"/>
    <property type="project" value="UniProtKB-UniPathway"/>
</dbReference>
<dbReference type="AlphaFoldDB" id="A0A5M6IMM1"/>
<organism evidence="6 7">
    <name type="scientific">Rhodovastum atsumiense</name>
    <dbReference type="NCBI Taxonomy" id="504468"/>
    <lineage>
        <taxon>Bacteria</taxon>
        <taxon>Pseudomonadati</taxon>
        <taxon>Pseudomonadota</taxon>
        <taxon>Alphaproteobacteria</taxon>
        <taxon>Acetobacterales</taxon>
        <taxon>Acetobacteraceae</taxon>
        <taxon>Rhodovastum</taxon>
    </lineage>
</organism>
<dbReference type="GO" id="GO:0004407">
    <property type="term" value="F:histone deacetylase activity"/>
    <property type="evidence" value="ECO:0007669"/>
    <property type="project" value="TreeGrafter"/>
</dbReference>
<dbReference type="Gene3D" id="3.40.800.20">
    <property type="entry name" value="Histone deacetylase domain"/>
    <property type="match status" value="1"/>
</dbReference>
<comment type="pathway">
    <text evidence="1">Ketone degradation; acetoin degradation.</text>
</comment>
<proteinExistence type="inferred from homology"/>
<dbReference type="SUPFAM" id="SSF52768">
    <property type="entry name" value="Arginase/deacetylase"/>
    <property type="match status" value="1"/>
</dbReference>
<keyword evidence="4" id="KW-0006">Acetoin catabolism</keyword>
<evidence type="ECO:0000313" key="7">
    <source>
        <dbReference type="Proteomes" id="UP000325255"/>
    </source>
</evidence>
<evidence type="ECO:0000313" key="6">
    <source>
        <dbReference type="EMBL" id="KAA5609523.1"/>
    </source>
</evidence>
<dbReference type="PRINTS" id="PR01270">
    <property type="entry name" value="HDASUPER"/>
</dbReference>
<dbReference type="UniPathway" id="UPA00040"/>
<sequence>MFPDPRLRPVYIGSEIYRNSTYGPKHPLAVPRVSTCTDLIRAMGWLPPAAYVEAPMASEAELARFHDPGYLAALRRAEATQSVSEADRARYRIGADGNPVYREIWRRPATSAGGAMLAARLTGAGGVVHCPGGGTHHGRPDRAAGFCYLNDPALLMLEWLGQGLERIVYLDIDAHHGDGVQDAFHADARVFTLSIHEAERWPHTGAATDRAGGMARNLPVPRGCNDSEFRYLMQQAVLPLIRAFRPQAILLQSGADGLEEDPLARLSLSNNTHFEVVAALRGLAPRLVVVGGGGYNPYTVGRCWAGIWAVLNGIAIPARMTPPAEAVLRGLAYNRAAGRNPPEHWFTTLRDAPREGPVRDEIRRLAGLALKETLPA</sequence>
<dbReference type="PANTHER" id="PTHR10625:SF10">
    <property type="entry name" value="HISTONE DEACETYLASE HDAC1"/>
    <property type="match status" value="1"/>
</dbReference>
<comment type="similarity">
    <text evidence="2">Belongs to the histone deacetylase family.</text>
</comment>
<evidence type="ECO:0000256" key="2">
    <source>
        <dbReference type="ARBA" id="ARBA00005947"/>
    </source>
</evidence>
<dbReference type="GO" id="GO:0040029">
    <property type="term" value="P:epigenetic regulation of gene expression"/>
    <property type="evidence" value="ECO:0007669"/>
    <property type="project" value="TreeGrafter"/>
</dbReference>
<dbReference type="InterPro" id="IPR003085">
    <property type="entry name" value="AcuC"/>
</dbReference>
<reference evidence="6 7" key="1">
    <citation type="submission" date="2019-09" db="EMBL/GenBank/DDBJ databases">
        <title>Genome sequence of Rhodovastum atsumiense, a diverse member of the Acetobacteraceae family of non-sulfur purple photosynthetic bacteria.</title>
        <authorList>
            <person name="Meyer T."/>
            <person name="Kyndt J."/>
        </authorList>
    </citation>
    <scope>NUCLEOTIDE SEQUENCE [LARGE SCALE GENOMIC DNA]</scope>
    <source>
        <strain evidence="6 7">DSM 21279</strain>
    </source>
</reference>
<dbReference type="PANTHER" id="PTHR10625">
    <property type="entry name" value="HISTONE DEACETYLASE HDAC1-RELATED"/>
    <property type="match status" value="1"/>
</dbReference>
<gene>
    <name evidence="6" type="ORF">F1189_23600</name>
</gene>
<dbReference type="Proteomes" id="UP000325255">
    <property type="component" value="Unassembled WGS sequence"/>
</dbReference>
<evidence type="ECO:0000259" key="5">
    <source>
        <dbReference type="Pfam" id="PF00850"/>
    </source>
</evidence>
<dbReference type="CDD" id="cd09994">
    <property type="entry name" value="HDAC_AcuC_like"/>
    <property type="match status" value="1"/>
</dbReference>
<accession>A0A5M6IMM1</accession>
<protein>
    <recommendedName>
        <fullName evidence="3">Acetoin utilization protein AcuC</fullName>
    </recommendedName>
</protein>
<dbReference type="Pfam" id="PF00850">
    <property type="entry name" value="Hist_deacetyl"/>
    <property type="match status" value="1"/>
</dbReference>
<dbReference type="InterPro" id="IPR000286">
    <property type="entry name" value="HDACs"/>
</dbReference>
<dbReference type="EMBL" id="VWPK01000048">
    <property type="protein sequence ID" value="KAA5609523.1"/>
    <property type="molecule type" value="Genomic_DNA"/>
</dbReference>
<dbReference type="OrthoDB" id="9808367at2"/>
<dbReference type="InterPro" id="IPR037138">
    <property type="entry name" value="His_deacetylse_dom_sf"/>
</dbReference>
<dbReference type="RefSeq" id="WP_150043452.1">
    <property type="nucleotide sequence ID" value="NZ_OW485601.1"/>
</dbReference>
<dbReference type="InterPro" id="IPR023696">
    <property type="entry name" value="Ureohydrolase_dom_sf"/>
</dbReference>
<feature type="domain" description="Histone deacetylase" evidence="5">
    <location>
        <begin position="26"/>
        <end position="310"/>
    </location>
</feature>
<comment type="caution">
    <text evidence="6">The sequence shown here is derived from an EMBL/GenBank/DDBJ whole genome shotgun (WGS) entry which is preliminary data.</text>
</comment>
<evidence type="ECO:0000256" key="4">
    <source>
        <dbReference type="ARBA" id="ARBA00022627"/>
    </source>
</evidence>
<dbReference type="InterPro" id="IPR023801">
    <property type="entry name" value="His_deacetylse_dom"/>
</dbReference>
<evidence type="ECO:0000256" key="3">
    <source>
        <dbReference type="ARBA" id="ARBA00020218"/>
    </source>
</evidence>
<evidence type="ECO:0000256" key="1">
    <source>
        <dbReference type="ARBA" id="ARBA00005101"/>
    </source>
</evidence>
<name>A0A5M6IMM1_9PROT</name>
<keyword evidence="7" id="KW-1185">Reference proteome</keyword>